<dbReference type="EMBL" id="FOPM01000004">
    <property type="protein sequence ID" value="SFG49739.1"/>
    <property type="molecule type" value="Genomic_DNA"/>
</dbReference>
<accession>A0A1I2SDD7</accession>
<sequence length="161" mass="17490">MIELHPDDIRATVVPLFQNAEWTVLPDGLEHRASGYFIDRDVIGMRRGDLWEWPLQLAEKSWCRPLPLREAFVAALNAFAIPRDANLAASFATGFGLKAGPGSVKAADDFVILGDVLRPKRQTSNAVRKRASASEGRVSGRGGRLSAPQRAADVSGQRAAL</sequence>
<dbReference type="RefSeq" id="WP_177232326.1">
    <property type="nucleotide sequence ID" value="NZ_FOPM01000004.1"/>
</dbReference>
<protein>
    <submittedName>
        <fullName evidence="2">Uncharacterized protein</fullName>
    </submittedName>
</protein>
<dbReference type="STRING" id="582675.SAMN05192565_104128"/>
<dbReference type="Proteomes" id="UP000199229">
    <property type="component" value="Unassembled WGS sequence"/>
</dbReference>
<gene>
    <name evidence="2" type="ORF">SAMN05192565_104128</name>
</gene>
<keyword evidence="3" id="KW-1185">Reference proteome</keyword>
<evidence type="ECO:0000313" key="3">
    <source>
        <dbReference type="Proteomes" id="UP000199229"/>
    </source>
</evidence>
<reference evidence="3" key="1">
    <citation type="submission" date="2016-10" db="EMBL/GenBank/DDBJ databases">
        <authorList>
            <person name="Varghese N."/>
            <person name="Submissions S."/>
        </authorList>
    </citation>
    <scope>NUCLEOTIDE SEQUENCE [LARGE SCALE GENOMIC DNA]</scope>
    <source>
        <strain evidence="3">Gh-105</strain>
    </source>
</reference>
<evidence type="ECO:0000313" key="2">
    <source>
        <dbReference type="EMBL" id="SFG49739.1"/>
    </source>
</evidence>
<proteinExistence type="predicted"/>
<feature type="region of interest" description="Disordered" evidence="1">
    <location>
        <begin position="123"/>
        <end position="161"/>
    </location>
</feature>
<name>A0A1I2SDD7_9HYPH</name>
<dbReference type="AlphaFoldDB" id="A0A1I2SDD7"/>
<evidence type="ECO:0000256" key="1">
    <source>
        <dbReference type="SAM" id="MobiDB-lite"/>
    </source>
</evidence>
<organism evidence="2 3">
    <name type="scientific">Methylobacterium gossipiicola</name>
    <dbReference type="NCBI Taxonomy" id="582675"/>
    <lineage>
        <taxon>Bacteria</taxon>
        <taxon>Pseudomonadati</taxon>
        <taxon>Pseudomonadota</taxon>
        <taxon>Alphaproteobacteria</taxon>
        <taxon>Hyphomicrobiales</taxon>
        <taxon>Methylobacteriaceae</taxon>
        <taxon>Methylobacterium</taxon>
    </lineage>
</organism>